<keyword evidence="2" id="KW-0004">4Fe-4S</keyword>
<evidence type="ECO:0000313" key="13">
    <source>
        <dbReference type="Proteomes" id="UP000012073"/>
    </source>
</evidence>
<dbReference type="Gene3D" id="1.10.1670.10">
    <property type="entry name" value="Helix-hairpin-Helix base-excision DNA repair enzymes (C-terminal)"/>
    <property type="match status" value="1"/>
</dbReference>
<dbReference type="Pfam" id="PF00730">
    <property type="entry name" value="HhH-GPD"/>
    <property type="match status" value="1"/>
</dbReference>
<keyword evidence="3" id="KW-0479">Metal-binding</keyword>
<feature type="domain" description="HhH-GPD" evidence="11">
    <location>
        <begin position="133"/>
        <end position="281"/>
    </location>
</feature>
<dbReference type="OrthoDB" id="2099276at2759"/>
<dbReference type="FunFam" id="1.10.340.30:FF:000001">
    <property type="entry name" value="Endonuclease III"/>
    <property type="match status" value="1"/>
</dbReference>
<dbReference type="InterPro" id="IPR023170">
    <property type="entry name" value="HhH_base_excis_C"/>
</dbReference>
<dbReference type="GO" id="GO:0003906">
    <property type="term" value="F:DNA-(apurinic or apyrimidinic site) endonuclease activity"/>
    <property type="evidence" value="ECO:0007669"/>
    <property type="project" value="InterPro"/>
</dbReference>
<keyword evidence="5" id="KW-0378">Hydrolase</keyword>
<evidence type="ECO:0000256" key="2">
    <source>
        <dbReference type="ARBA" id="ARBA00022485"/>
    </source>
</evidence>
<evidence type="ECO:0000256" key="5">
    <source>
        <dbReference type="ARBA" id="ARBA00022801"/>
    </source>
</evidence>
<keyword evidence="4" id="KW-0227">DNA damage</keyword>
<dbReference type="SUPFAM" id="SSF48150">
    <property type="entry name" value="DNA-glycosylase"/>
    <property type="match status" value="1"/>
</dbReference>
<evidence type="ECO:0000313" key="12">
    <source>
        <dbReference type="EMBL" id="CDF38200.1"/>
    </source>
</evidence>
<sequence>MSTRAVCFGLTTLTNIRGIRYSSFRVDPPFTSNRRPRSLVFGNFTTILHLTRNRAISTIPYPHQTSKRTTSAKTTPNMARKGTKDDDIEAADVHAMLKKGSLIMKRLEEVYPQAPEGFLDHSDPFTLLVAVVLSAQSLDIKVNEITPELFRVGGTPEDMRELGENNIREIIKQIGLAPQKAKNLAKLSADIVDKFQGKVPDNFDDLESLAGVGHKTASVIMMQAFQKPAFPVDTHIHRLACRWGCGDAKSVMKTEESLKKWFPDPETWGQLHTRIILFGREYCPARNHNMEDCPICSFAATDEAWNNNRLFPKKFTAPTSHKNRYSIRDLPPPEKGDQVLYTPPSKTKTTRKTNRNTVARAATKIVEQVQVRKSGRRKTPVSYVETEKDATKGPQTPGNEKKTSGQRGKGKRKKAAEMVEEQDATAAENAKPAKRSKRHPGGSKSTYKNDLSLDLTQHKRRKSSRIQQKNENE</sequence>
<dbReference type="CDD" id="cd00056">
    <property type="entry name" value="ENDO3c"/>
    <property type="match status" value="1"/>
</dbReference>
<dbReference type="Proteomes" id="UP000012073">
    <property type="component" value="Unassembled WGS sequence"/>
</dbReference>
<dbReference type="GO" id="GO:0051539">
    <property type="term" value="F:4 iron, 4 sulfur cluster binding"/>
    <property type="evidence" value="ECO:0007669"/>
    <property type="project" value="UniProtKB-KW"/>
</dbReference>
<feature type="compositionally biased region" description="Polar residues" evidence="10">
    <location>
        <begin position="64"/>
        <end position="77"/>
    </location>
</feature>
<evidence type="ECO:0000259" key="11">
    <source>
        <dbReference type="SMART" id="SM00478"/>
    </source>
</evidence>
<dbReference type="RefSeq" id="XP_005718085.1">
    <property type="nucleotide sequence ID" value="XM_005718028.1"/>
</dbReference>
<dbReference type="PANTHER" id="PTHR10359">
    <property type="entry name" value="A/G-SPECIFIC ADENINE GLYCOSYLASE/ENDONUCLEASE III"/>
    <property type="match status" value="1"/>
</dbReference>
<accession>R7QLC8</accession>
<comment type="similarity">
    <text evidence="1">Belongs to the Nth/MutY family.</text>
</comment>
<gene>
    <name evidence="12" type="ORF">CHC_T00000546001</name>
</gene>
<dbReference type="InterPro" id="IPR005759">
    <property type="entry name" value="Nth"/>
</dbReference>
<dbReference type="SMART" id="SM00478">
    <property type="entry name" value="ENDO3c"/>
    <property type="match status" value="1"/>
</dbReference>
<keyword evidence="8" id="KW-0234">DNA repair</keyword>
<keyword evidence="9" id="KW-0326">Glycosidase</keyword>
<protein>
    <recommendedName>
        <fullName evidence="11">HhH-GPD domain-containing protein</fullName>
    </recommendedName>
</protein>
<dbReference type="GO" id="GO:0046872">
    <property type="term" value="F:metal ion binding"/>
    <property type="evidence" value="ECO:0007669"/>
    <property type="project" value="UniProtKB-KW"/>
</dbReference>
<dbReference type="HAMAP" id="MF_00942">
    <property type="entry name" value="Nth"/>
    <property type="match status" value="1"/>
</dbReference>
<dbReference type="KEGG" id="ccp:CHC_T00000546001"/>
<dbReference type="Gramene" id="CDF38200">
    <property type="protein sequence ID" value="CDF38200"/>
    <property type="gene ID" value="CHC_T00000546001"/>
</dbReference>
<evidence type="ECO:0000256" key="3">
    <source>
        <dbReference type="ARBA" id="ARBA00022723"/>
    </source>
</evidence>
<feature type="region of interest" description="Disordered" evidence="10">
    <location>
        <begin position="64"/>
        <end position="84"/>
    </location>
</feature>
<dbReference type="InterPro" id="IPR011257">
    <property type="entry name" value="DNA_glycosylase"/>
</dbReference>
<evidence type="ECO:0000256" key="9">
    <source>
        <dbReference type="ARBA" id="ARBA00023295"/>
    </source>
</evidence>
<dbReference type="GO" id="GO:0006285">
    <property type="term" value="P:base-excision repair, AP site formation"/>
    <property type="evidence" value="ECO:0007669"/>
    <property type="project" value="UniProtKB-ARBA"/>
</dbReference>
<proteinExistence type="inferred from homology"/>
<dbReference type="AlphaFoldDB" id="R7QLC8"/>
<evidence type="ECO:0000256" key="7">
    <source>
        <dbReference type="ARBA" id="ARBA00023014"/>
    </source>
</evidence>
<evidence type="ECO:0000256" key="1">
    <source>
        <dbReference type="ARBA" id="ARBA00008343"/>
    </source>
</evidence>
<feature type="compositionally biased region" description="Basic residues" evidence="10">
    <location>
        <begin position="432"/>
        <end position="441"/>
    </location>
</feature>
<dbReference type="GO" id="GO:0000703">
    <property type="term" value="F:oxidized pyrimidine nucleobase lesion DNA N-glycosylase activity"/>
    <property type="evidence" value="ECO:0007669"/>
    <property type="project" value="UniProtKB-ARBA"/>
</dbReference>
<dbReference type="STRING" id="2769.R7QLC8"/>
<dbReference type="Gene3D" id="1.10.340.30">
    <property type="entry name" value="Hypothetical protein, domain 2"/>
    <property type="match status" value="1"/>
</dbReference>
<reference evidence="13" key="1">
    <citation type="journal article" date="2013" name="Proc. Natl. Acad. Sci. U.S.A.">
        <title>Genome structure and metabolic features in the red seaweed Chondrus crispus shed light on evolution of the Archaeplastida.</title>
        <authorList>
            <person name="Collen J."/>
            <person name="Porcel B."/>
            <person name="Carre W."/>
            <person name="Ball S.G."/>
            <person name="Chaparro C."/>
            <person name="Tonon T."/>
            <person name="Barbeyron T."/>
            <person name="Michel G."/>
            <person name="Noel B."/>
            <person name="Valentin K."/>
            <person name="Elias M."/>
            <person name="Artiguenave F."/>
            <person name="Arun A."/>
            <person name="Aury J.M."/>
            <person name="Barbosa-Neto J.F."/>
            <person name="Bothwell J.H."/>
            <person name="Bouget F.Y."/>
            <person name="Brillet L."/>
            <person name="Cabello-Hurtado F."/>
            <person name="Capella-Gutierrez S."/>
            <person name="Charrier B."/>
            <person name="Cladiere L."/>
            <person name="Cock J.M."/>
            <person name="Coelho S.M."/>
            <person name="Colleoni C."/>
            <person name="Czjzek M."/>
            <person name="Da Silva C."/>
            <person name="Delage L."/>
            <person name="Denoeud F."/>
            <person name="Deschamps P."/>
            <person name="Dittami S.M."/>
            <person name="Gabaldon T."/>
            <person name="Gachon C.M."/>
            <person name="Groisillier A."/>
            <person name="Herve C."/>
            <person name="Jabbari K."/>
            <person name="Katinka M."/>
            <person name="Kloareg B."/>
            <person name="Kowalczyk N."/>
            <person name="Labadie K."/>
            <person name="Leblanc C."/>
            <person name="Lopez P.J."/>
            <person name="McLachlan D.H."/>
            <person name="Meslet-Cladiere L."/>
            <person name="Moustafa A."/>
            <person name="Nehr Z."/>
            <person name="Nyvall Collen P."/>
            <person name="Panaud O."/>
            <person name="Partensky F."/>
            <person name="Poulain J."/>
            <person name="Rensing S.A."/>
            <person name="Rousvoal S."/>
            <person name="Samson G."/>
            <person name="Symeonidi A."/>
            <person name="Weissenbach J."/>
            <person name="Zambounis A."/>
            <person name="Wincker P."/>
            <person name="Boyen C."/>
        </authorList>
    </citation>
    <scope>NUCLEOTIDE SEQUENCE [LARGE SCALE GENOMIC DNA]</scope>
    <source>
        <strain evidence="13">cv. Stackhouse</strain>
    </source>
</reference>
<evidence type="ECO:0000256" key="6">
    <source>
        <dbReference type="ARBA" id="ARBA00023004"/>
    </source>
</evidence>
<keyword evidence="6" id="KW-0408">Iron</keyword>
<feature type="compositionally biased region" description="Low complexity" evidence="10">
    <location>
        <begin position="355"/>
        <end position="364"/>
    </location>
</feature>
<feature type="region of interest" description="Disordered" evidence="10">
    <location>
        <begin position="321"/>
        <end position="473"/>
    </location>
</feature>
<dbReference type="PANTHER" id="PTHR10359:SF18">
    <property type="entry name" value="ENDONUCLEASE III"/>
    <property type="match status" value="1"/>
</dbReference>
<evidence type="ECO:0000256" key="4">
    <source>
        <dbReference type="ARBA" id="ARBA00022763"/>
    </source>
</evidence>
<evidence type="ECO:0000256" key="8">
    <source>
        <dbReference type="ARBA" id="ARBA00023204"/>
    </source>
</evidence>
<dbReference type="GeneID" id="17325804"/>
<name>R7QLC8_CHOCR</name>
<evidence type="ECO:0000256" key="10">
    <source>
        <dbReference type="SAM" id="MobiDB-lite"/>
    </source>
</evidence>
<keyword evidence="13" id="KW-1185">Reference proteome</keyword>
<keyword evidence="7" id="KW-0411">Iron-sulfur</keyword>
<dbReference type="EMBL" id="HG001903">
    <property type="protein sequence ID" value="CDF38200.1"/>
    <property type="molecule type" value="Genomic_DNA"/>
</dbReference>
<dbReference type="InterPro" id="IPR003265">
    <property type="entry name" value="HhH-GPD_domain"/>
</dbReference>
<organism evidence="12 13">
    <name type="scientific">Chondrus crispus</name>
    <name type="common">Carrageen Irish moss</name>
    <name type="synonym">Polymorpha crispa</name>
    <dbReference type="NCBI Taxonomy" id="2769"/>
    <lineage>
        <taxon>Eukaryota</taxon>
        <taxon>Rhodophyta</taxon>
        <taxon>Florideophyceae</taxon>
        <taxon>Rhodymeniophycidae</taxon>
        <taxon>Gigartinales</taxon>
        <taxon>Gigartinaceae</taxon>
        <taxon>Chondrus</taxon>
    </lineage>
</organism>